<feature type="compositionally biased region" description="Polar residues" evidence="1">
    <location>
        <begin position="20"/>
        <end position="35"/>
    </location>
</feature>
<dbReference type="EMBL" id="JAPQER010000001">
    <property type="protein sequence ID" value="MCY6483335.1"/>
    <property type="molecule type" value="Genomic_DNA"/>
</dbReference>
<dbReference type="RefSeq" id="WP_268039587.1">
    <property type="nucleotide sequence ID" value="NZ_JAPQER010000001.1"/>
</dbReference>
<accession>A0ABT4CYY5</accession>
<reference evidence="2" key="1">
    <citation type="submission" date="2022-12" db="EMBL/GenBank/DDBJ databases">
        <authorList>
            <person name="Wang J."/>
        </authorList>
    </citation>
    <scope>NUCLEOTIDE SEQUENCE</scope>
    <source>
        <strain evidence="2">HY-45-18</strain>
    </source>
</reference>
<organism evidence="2 3">
    <name type="scientific">Clostridium aestuarii</name>
    <dbReference type="NCBI Taxonomy" id="338193"/>
    <lineage>
        <taxon>Bacteria</taxon>
        <taxon>Bacillati</taxon>
        <taxon>Bacillota</taxon>
        <taxon>Clostridia</taxon>
        <taxon>Eubacteriales</taxon>
        <taxon>Clostridiaceae</taxon>
        <taxon>Clostridium</taxon>
    </lineage>
</organism>
<sequence length="54" mass="6360">MKSREKAKNDNKKDYKKQGFKSQGQFAKNQIVQTTEKPKYNKSGVEAKNKYDFE</sequence>
<gene>
    <name evidence="2" type="ORF">OW763_03055</name>
</gene>
<evidence type="ECO:0000256" key="1">
    <source>
        <dbReference type="SAM" id="MobiDB-lite"/>
    </source>
</evidence>
<evidence type="ECO:0000313" key="2">
    <source>
        <dbReference type="EMBL" id="MCY6483335.1"/>
    </source>
</evidence>
<feature type="compositionally biased region" description="Basic and acidic residues" evidence="1">
    <location>
        <begin position="1"/>
        <end position="17"/>
    </location>
</feature>
<comment type="caution">
    <text evidence="2">The sequence shown here is derived from an EMBL/GenBank/DDBJ whole genome shotgun (WGS) entry which is preliminary data.</text>
</comment>
<evidence type="ECO:0000313" key="3">
    <source>
        <dbReference type="Proteomes" id="UP001078443"/>
    </source>
</evidence>
<dbReference type="Proteomes" id="UP001078443">
    <property type="component" value="Unassembled WGS sequence"/>
</dbReference>
<keyword evidence="3" id="KW-1185">Reference proteome</keyword>
<evidence type="ECO:0008006" key="4">
    <source>
        <dbReference type="Google" id="ProtNLM"/>
    </source>
</evidence>
<feature type="compositionally biased region" description="Basic and acidic residues" evidence="1">
    <location>
        <begin position="45"/>
        <end position="54"/>
    </location>
</feature>
<protein>
    <recommendedName>
        <fullName evidence="4">Glycogen biosynthesis protein GlgD</fullName>
    </recommendedName>
</protein>
<proteinExistence type="predicted"/>
<name>A0ABT4CYY5_9CLOT</name>
<feature type="region of interest" description="Disordered" evidence="1">
    <location>
        <begin position="1"/>
        <end position="54"/>
    </location>
</feature>